<dbReference type="WBParaSite" id="ES5_v2.g23295.t1">
    <property type="protein sequence ID" value="ES5_v2.g23295.t1"/>
    <property type="gene ID" value="ES5_v2.g23295"/>
</dbReference>
<accession>A0AC34G0Z6</accession>
<proteinExistence type="predicted"/>
<dbReference type="Proteomes" id="UP000887579">
    <property type="component" value="Unplaced"/>
</dbReference>
<name>A0AC34G0Z6_9BILA</name>
<sequence length="563" mass="63074">MTRIHPHLEGENTDVASKKEDILKNVSFTPPIFDTDSSKTSEEIYEPSRISNVLILYPPESPEFRKQANENVYIFLGLGGAAIIVTFFQFYCFQTVCNRLIARLRTEYVRSLIRQNAEWFDKNHSGILTSTLNENIERIQEGIGDKLGVLVRGLAMITAAIIISFIYEWRLSLIMLAMTPFSCAIMAFQSKKMEESTMKELNDVAQAGAIAEESIMGVRTVQAFNGQNEMVNRYKHELTKGKKYSIETSYWSGLLEGFFFFMLYTFLGIGILYGGYLLKVGVFSNPGDVFICIMTQLLGAYFVGLISPHLMVLLNARVAAAVIYETIDTVPEIDVYSNQGQILTNPKGLIEFKNVHFRYPSAYFVGLISPHLMVLLNARVAAAVIYETIDTVPETDVYSNQGQQLTNPKGMIEFKNVHFRYPSRKDVKVLNGLNLTIYPGQTVALVGHSGCGKSTSVGLLTRLYEAESGLITIDGMDVREINIQNLRHIVGIVQQEPTLFNDTIAENIRISNPQITEQRMIEVCKMANAHEFIQNLPKSYDTLIGDGGVQLSGGQKQRIAIAR</sequence>
<evidence type="ECO:0000313" key="2">
    <source>
        <dbReference type="WBParaSite" id="ES5_v2.g23295.t1"/>
    </source>
</evidence>
<protein>
    <submittedName>
        <fullName evidence="2">ABC transmembrane type-1 domain-containing protein</fullName>
    </submittedName>
</protein>
<evidence type="ECO:0000313" key="1">
    <source>
        <dbReference type="Proteomes" id="UP000887579"/>
    </source>
</evidence>
<reference evidence="2" key="1">
    <citation type="submission" date="2022-11" db="UniProtKB">
        <authorList>
            <consortium name="WormBaseParasite"/>
        </authorList>
    </citation>
    <scope>IDENTIFICATION</scope>
</reference>
<organism evidence="1 2">
    <name type="scientific">Panagrolaimus sp. ES5</name>
    <dbReference type="NCBI Taxonomy" id="591445"/>
    <lineage>
        <taxon>Eukaryota</taxon>
        <taxon>Metazoa</taxon>
        <taxon>Ecdysozoa</taxon>
        <taxon>Nematoda</taxon>
        <taxon>Chromadorea</taxon>
        <taxon>Rhabditida</taxon>
        <taxon>Tylenchina</taxon>
        <taxon>Panagrolaimomorpha</taxon>
        <taxon>Panagrolaimoidea</taxon>
        <taxon>Panagrolaimidae</taxon>
        <taxon>Panagrolaimus</taxon>
    </lineage>
</organism>